<dbReference type="EMBL" id="QRUY01000006">
    <property type="protein sequence ID" value="RGS09207.1"/>
    <property type="molecule type" value="Genomic_DNA"/>
</dbReference>
<dbReference type="CDD" id="cd16016">
    <property type="entry name" value="AP-SPAP"/>
    <property type="match status" value="1"/>
</dbReference>
<dbReference type="Proteomes" id="UP000285750">
    <property type="component" value="Unassembled WGS sequence"/>
</dbReference>
<keyword evidence="6" id="KW-1185">Reference proteome</keyword>
<dbReference type="EMBL" id="QRHQ01000029">
    <property type="protein sequence ID" value="RHF88209.1"/>
    <property type="molecule type" value="Genomic_DNA"/>
</dbReference>
<name>A0A3E4N5T7_9BACT</name>
<evidence type="ECO:0000313" key="4">
    <source>
        <dbReference type="EMBL" id="RHF88209.1"/>
    </source>
</evidence>
<dbReference type="RefSeq" id="WP_117670943.1">
    <property type="nucleotide sequence ID" value="NZ_CABOGR010000004.1"/>
</dbReference>
<reference evidence="5 6" key="1">
    <citation type="submission" date="2018-08" db="EMBL/GenBank/DDBJ databases">
        <title>A genome reference for cultivated species of the human gut microbiota.</title>
        <authorList>
            <person name="Zou Y."/>
            <person name="Xue W."/>
            <person name="Luo G."/>
        </authorList>
    </citation>
    <scope>NUCLEOTIDE SEQUENCE [LARGE SCALE GENOMIC DNA]</scope>
    <source>
        <strain evidence="3 8">AF24-16AC</strain>
        <strain evidence="4 7">AM23-23</strain>
        <strain evidence="2 5">OM08-14</strain>
        <strain evidence="1 6">TF10-3AC</strain>
    </source>
</reference>
<evidence type="ECO:0000313" key="3">
    <source>
        <dbReference type="EMBL" id="RGS09207.1"/>
    </source>
</evidence>
<evidence type="ECO:0000313" key="7">
    <source>
        <dbReference type="Proteomes" id="UP000283485"/>
    </source>
</evidence>
<dbReference type="PIRSF" id="PIRSF031924">
    <property type="entry name" value="Pi-irrepressible_AP"/>
    <property type="match status" value="1"/>
</dbReference>
<dbReference type="Gene3D" id="3.30.1360.150">
    <property type="match status" value="1"/>
</dbReference>
<proteinExistence type="predicted"/>
<dbReference type="SUPFAM" id="SSF53649">
    <property type="entry name" value="Alkaline phosphatase-like"/>
    <property type="match status" value="1"/>
</dbReference>
<comment type="caution">
    <text evidence="1">The sequence shown here is derived from an EMBL/GenBank/DDBJ whole genome shotgun (WGS) entry which is preliminary data.</text>
</comment>
<evidence type="ECO:0000313" key="1">
    <source>
        <dbReference type="EMBL" id="RGK57575.1"/>
    </source>
</evidence>
<accession>A0A3E4N5T7</accession>
<dbReference type="Proteomes" id="UP000283485">
    <property type="component" value="Unassembled WGS sequence"/>
</dbReference>
<dbReference type="EMBL" id="QSTF01000033">
    <property type="protein sequence ID" value="RGM37596.1"/>
    <property type="molecule type" value="Genomic_DNA"/>
</dbReference>
<organism evidence="1 6">
    <name type="scientific">Phocaeicola plebeius</name>
    <dbReference type="NCBI Taxonomy" id="310297"/>
    <lineage>
        <taxon>Bacteria</taxon>
        <taxon>Pseudomonadati</taxon>
        <taxon>Bacteroidota</taxon>
        <taxon>Bacteroidia</taxon>
        <taxon>Bacteroidales</taxon>
        <taxon>Bacteroidaceae</taxon>
        <taxon>Phocaeicola</taxon>
    </lineage>
</organism>
<dbReference type="InterPro" id="IPR026263">
    <property type="entry name" value="Alkaline_phosphatase_prok"/>
</dbReference>
<dbReference type="AlphaFoldDB" id="A0A3E4N5T7"/>
<dbReference type="Pfam" id="PF01663">
    <property type="entry name" value="Phosphodiest"/>
    <property type="match status" value="1"/>
</dbReference>
<evidence type="ECO:0000313" key="6">
    <source>
        <dbReference type="Proteomes" id="UP000260862"/>
    </source>
</evidence>
<evidence type="ECO:0000313" key="5">
    <source>
        <dbReference type="Proteomes" id="UP000260780"/>
    </source>
</evidence>
<dbReference type="STRING" id="310297.BHV76_05485"/>
<evidence type="ECO:0000313" key="2">
    <source>
        <dbReference type="EMBL" id="RGM37596.1"/>
    </source>
</evidence>
<sequence>MKERILTSLLTVFVISGIQAQAPSPVPKLVVGLTIDQLRADYIEAFSALYGERGFKRLLKEGRIYTNAEYDFINVDRSSATASIYTGTTPYYNGIPSNRWMDRGSLRIIKSVDDQDFMGVYTSESSSAKLLRCSTLSDELKVATQGRAEVYSIAPTREMAILAAGHAANGAFWLNDETGKWAGTTYYGDCPLWVSNYNDKEGLDFRINNLEWLPYLPVTSYQYITTETKQLSFKHNFSDERLDKYKKFKTSPYVNDEVNRLVNACLSNTQIGQDAAPDLLTLSYYAGNYDHKPNTEYAMEIQDMYVRLDNSIGDLLDLIDRKIGLRNILFFITSTGYTDPEPVDPVKYKIPGGEFHIKRCAALLNMYLMALYGQGQYVETYYDRQIYLNHKLIEERKLNLVEVMTRSSEFVVQMSGVQNAYSAQRLLLGAWTPKIGKIRNTYNPNCSGDIYVEVMPGWSVVNEYSQKVEVVREAYTAAPLVFMGFDVKPEKLYSPVKITSIVPTLAHFMRIRAPNACSEAPMINIRK</sequence>
<dbReference type="Gene3D" id="3.40.720.10">
    <property type="entry name" value="Alkaline Phosphatase, subunit A"/>
    <property type="match status" value="1"/>
</dbReference>
<dbReference type="EMBL" id="QSQT01000004">
    <property type="protein sequence ID" value="RGK57575.1"/>
    <property type="molecule type" value="Genomic_DNA"/>
</dbReference>
<evidence type="ECO:0000313" key="8">
    <source>
        <dbReference type="Proteomes" id="UP000285750"/>
    </source>
</evidence>
<dbReference type="Proteomes" id="UP000260780">
    <property type="component" value="Unassembled WGS sequence"/>
</dbReference>
<dbReference type="InterPro" id="IPR002591">
    <property type="entry name" value="Phosphodiest/P_Trfase"/>
</dbReference>
<protein>
    <submittedName>
        <fullName evidence="1">Alkaline phosphatase family protein</fullName>
    </submittedName>
</protein>
<gene>
    <name evidence="4" type="ORF">DW653_12855</name>
    <name evidence="3" type="ORF">DWY14_04320</name>
    <name evidence="2" type="ORF">DXC17_11630</name>
    <name evidence="1" type="ORF">DXD04_03560</name>
</gene>
<dbReference type="GO" id="GO:0004035">
    <property type="term" value="F:alkaline phosphatase activity"/>
    <property type="evidence" value="ECO:0007669"/>
    <property type="project" value="InterPro"/>
</dbReference>
<dbReference type="Proteomes" id="UP000260862">
    <property type="component" value="Unassembled WGS sequence"/>
</dbReference>
<dbReference type="InterPro" id="IPR017850">
    <property type="entry name" value="Alkaline_phosphatase_core_sf"/>
</dbReference>